<accession>A9IK26</accession>
<feature type="transmembrane region" description="Helical" evidence="1">
    <location>
        <begin position="336"/>
        <end position="359"/>
    </location>
</feature>
<keyword evidence="1" id="KW-1133">Transmembrane helix</keyword>
<keyword evidence="1" id="KW-0812">Transmembrane</keyword>
<dbReference type="STRING" id="94624.Bpet1999"/>
<keyword evidence="1" id="KW-0472">Membrane</keyword>
<feature type="transmembrane region" description="Helical" evidence="1">
    <location>
        <begin position="131"/>
        <end position="156"/>
    </location>
</feature>
<dbReference type="AlphaFoldDB" id="A9IK26"/>
<keyword evidence="3" id="KW-1185">Reference proteome</keyword>
<dbReference type="Proteomes" id="UP000001225">
    <property type="component" value="Chromosome"/>
</dbReference>
<dbReference type="EMBL" id="AM902716">
    <property type="protein sequence ID" value="CAP42339.1"/>
    <property type="molecule type" value="Genomic_DNA"/>
</dbReference>
<dbReference type="KEGG" id="bpt:Bpet1999"/>
<gene>
    <name evidence="2" type="ordered locus">Bpet1999</name>
</gene>
<evidence type="ECO:0000256" key="1">
    <source>
        <dbReference type="SAM" id="Phobius"/>
    </source>
</evidence>
<proteinExistence type="predicted"/>
<name>A9IK26_BORPD</name>
<protein>
    <submittedName>
        <fullName evidence="2">General secretion pathway protein</fullName>
    </submittedName>
</protein>
<feature type="transmembrane region" description="Helical" evidence="1">
    <location>
        <begin position="189"/>
        <end position="207"/>
    </location>
</feature>
<reference evidence="2 3" key="1">
    <citation type="journal article" date="2008" name="BMC Genomics">
        <title>The missing link: Bordetella petrii is endowed with both the metabolic versatility of environmental bacteria and virulence traits of pathogenic Bordetellae.</title>
        <authorList>
            <person name="Gross R."/>
            <person name="Guzman C.A."/>
            <person name="Sebaihia M."/>
            <person name="Martins Dos Santos V.A."/>
            <person name="Pieper D.H."/>
            <person name="Koebnik R."/>
            <person name="Lechner M."/>
            <person name="Bartels D."/>
            <person name="Buhrmester J."/>
            <person name="Choudhuri J.V."/>
            <person name="Ebensen T."/>
            <person name="Gaigalat L."/>
            <person name="Herrmann S."/>
            <person name="Khachane A.N."/>
            <person name="Larisch C."/>
            <person name="Link S."/>
            <person name="Linke B."/>
            <person name="Meyer F."/>
            <person name="Mormann S."/>
            <person name="Nakunst D."/>
            <person name="Rueckert C."/>
            <person name="Schneiker-Bekel S."/>
            <person name="Schulze K."/>
            <person name="Vorhoelter F.J."/>
            <person name="Yevsa T."/>
            <person name="Engle J.T."/>
            <person name="Goldman W.E."/>
            <person name="Puehler A."/>
            <person name="Goebel U.B."/>
            <person name="Goesmann A."/>
            <person name="Bloecker H."/>
            <person name="Kaiser O."/>
            <person name="Martinez-Arias R."/>
        </authorList>
    </citation>
    <scope>NUCLEOTIDE SEQUENCE [LARGE SCALE GENOMIC DNA]</scope>
    <source>
        <strain evidence="3">ATCC BAA-461 / DSM 12804 / CCUG 43448 / CIP 107267 / Se-1111R</strain>
    </source>
</reference>
<organism evidence="2 3">
    <name type="scientific">Bordetella petrii (strain ATCC BAA-461 / DSM 12804 / CCUG 43448 / CIP 107267 / Se-1111R)</name>
    <dbReference type="NCBI Taxonomy" id="340100"/>
    <lineage>
        <taxon>Bacteria</taxon>
        <taxon>Pseudomonadati</taxon>
        <taxon>Pseudomonadota</taxon>
        <taxon>Betaproteobacteria</taxon>
        <taxon>Burkholderiales</taxon>
        <taxon>Alcaligenaceae</taxon>
        <taxon>Bordetella</taxon>
    </lineage>
</organism>
<dbReference type="eggNOG" id="COG1459">
    <property type="taxonomic scope" value="Bacteria"/>
</dbReference>
<evidence type="ECO:0000313" key="2">
    <source>
        <dbReference type="EMBL" id="CAP42339.1"/>
    </source>
</evidence>
<evidence type="ECO:0000313" key="3">
    <source>
        <dbReference type="Proteomes" id="UP000001225"/>
    </source>
</evidence>
<sequence length="375" mass="41830">MHESFGGLAGMVRQWAAWYDGRCFQRQRADYYEYLADLIDSLQGRKTLRDMFEDDASRYGTRSARGRLARRWQYRYQESGGDLAAAWAGTMPDDECQLVAAAQQAGGEALPHALRDLAGAARLVQQARGTLAGTCAAGGAALAVAVGLLCAVPYFTVPRLQHVFQAVPADYYGGLTQGLYALAQALRRWLAFWAVLLAGGAWLAAWSLPAFTGPWRARLDRLVPWRLYRDFHAIRFLAMLAVMLRQRGNIDTRLRQALAALAWQASPWLSWHIGEMLARVEHGIVGAHTFDTGLFDRETAWFMADVIAARGVEAGVSQARLRVESRTLARVRRQALALRWTMLLAAVATVLGLALWHYGVIDELRRALMNYYASR</sequence>